<keyword evidence="9" id="KW-1185">Reference proteome</keyword>
<feature type="transmembrane region" description="Helical" evidence="7">
    <location>
        <begin position="63"/>
        <end position="82"/>
    </location>
</feature>
<dbReference type="RefSeq" id="WP_348956537.1">
    <property type="nucleotide sequence ID" value="NZ_JBDZYD010000020.1"/>
</dbReference>
<evidence type="ECO:0000256" key="5">
    <source>
        <dbReference type="ARBA" id="ARBA00022989"/>
    </source>
</evidence>
<keyword evidence="6 7" id="KW-0472">Membrane</keyword>
<feature type="transmembrane region" description="Helical" evidence="7">
    <location>
        <begin position="6"/>
        <end position="23"/>
    </location>
</feature>
<evidence type="ECO:0000313" key="9">
    <source>
        <dbReference type="Proteomes" id="UP001440984"/>
    </source>
</evidence>
<evidence type="ECO:0000256" key="4">
    <source>
        <dbReference type="ARBA" id="ARBA00022692"/>
    </source>
</evidence>
<name>A0ABV0LT39_9PSEU</name>
<evidence type="ECO:0000313" key="8">
    <source>
        <dbReference type="EMBL" id="MEQ0565445.1"/>
    </source>
</evidence>
<feature type="transmembrane region" description="Helical" evidence="7">
    <location>
        <begin position="30"/>
        <end position="51"/>
    </location>
</feature>
<organism evidence="8 9">
    <name type="scientific">Amycolatopsis melonis</name>
    <dbReference type="NCBI Taxonomy" id="3156488"/>
    <lineage>
        <taxon>Bacteria</taxon>
        <taxon>Bacillati</taxon>
        <taxon>Actinomycetota</taxon>
        <taxon>Actinomycetes</taxon>
        <taxon>Pseudonocardiales</taxon>
        <taxon>Pseudonocardiaceae</taxon>
        <taxon>Amycolatopsis</taxon>
    </lineage>
</organism>
<dbReference type="PANTHER" id="PTHR33884:SF3">
    <property type="entry name" value="UPF0410 PROTEIN YMGE"/>
    <property type="match status" value="1"/>
</dbReference>
<dbReference type="EMBL" id="JBDZYD010000020">
    <property type="protein sequence ID" value="MEQ0565445.1"/>
    <property type="molecule type" value="Genomic_DNA"/>
</dbReference>
<keyword evidence="4 7" id="KW-0812">Transmembrane</keyword>
<comment type="subcellular location">
    <subcellularLocation>
        <location evidence="1">Cell membrane</location>
        <topology evidence="1">Multi-pass membrane protein</topology>
    </subcellularLocation>
</comment>
<evidence type="ECO:0000256" key="2">
    <source>
        <dbReference type="ARBA" id="ARBA00011006"/>
    </source>
</evidence>
<comment type="caution">
    <text evidence="8">The sequence shown here is derived from an EMBL/GenBank/DDBJ whole genome shotgun (WGS) entry which is preliminary data.</text>
</comment>
<dbReference type="Pfam" id="PF04226">
    <property type="entry name" value="Transgly_assoc"/>
    <property type="match status" value="1"/>
</dbReference>
<keyword evidence="5 7" id="KW-1133">Transmembrane helix</keyword>
<keyword evidence="3" id="KW-1003">Cell membrane</keyword>
<reference evidence="8 9" key="1">
    <citation type="submission" date="2024-05" db="EMBL/GenBank/DDBJ databases">
        <authorList>
            <person name="Zhao H."/>
            <person name="Xu Y."/>
            <person name="Lin S."/>
            <person name="Spain J.C."/>
            <person name="Zhou N.-Y."/>
        </authorList>
    </citation>
    <scope>NUCLEOTIDE SEQUENCE [LARGE SCALE GENOMIC DNA]</scope>
    <source>
        <strain evidence="8 9">NEAU-NG30</strain>
    </source>
</reference>
<evidence type="ECO:0000256" key="6">
    <source>
        <dbReference type="ARBA" id="ARBA00023136"/>
    </source>
</evidence>
<evidence type="ECO:0000256" key="7">
    <source>
        <dbReference type="SAM" id="Phobius"/>
    </source>
</evidence>
<dbReference type="InterPro" id="IPR007341">
    <property type="entry name" value="Transgly_assoc"/>
</dbReference>
<evidence type="ECO:0000256" key="1">
    <source>
        <dbReference type="ARBA" id="ARBA00004651"/>
    </source>
</evidence>
<comment type="similarity">
    <text evidence="2">Belongs to the UPF0410 family.</text>
</comment>
<dbReference type="Proteomes" id="UP001440984">
    <property type="component" value="Unassembled WGS sequence"/>
</dbReference>
<proteinExistence type="inferred from homology"/>
<sequence length="87" mass="9187">MGIIGWIVLGLIAGVIAKALMPGRDPGGCIITMLLGVAGAFVGGWVGKTLFHTQLGTFFDLRTWGLAVLGALIILVGHRLIFGERRD</sequence>
<accession>A0ABV0LT39</accession>
<evidence type="ECO:0000256" key="3">
    <source>
        <dbReference type="ARBA" id="ARBA00022475"/>
    </source>
</evidence>
<protein>
    <submittedName>
        <fullName evidence="8">GlsB/YeaQ/YmgE family stress response membrane protein</fullName>
    </submittedName>
</protein>
<gene>
    <name evidence="8" type="ORF">ABJI51_40755</name>
</gene>
<dbReference type="PANTHER" id="PTHR33884">
    <property type="entry name" value="UPF0410 PROTEIN YMGE"/>
    <property type="match status" value="1"/>
</dbReference>